<dbReference type="AlphaFoldDB" id="A0A9X3AE23"/>
<gene>
    <name evidence="1" type="ORF">NZH93_01350</name>
</gene>
<evidence type="ECO:0000313" key="2">
    <source>
        <dbReference type="Proteomes" id="UP001141259"/>
    </source>
</evidence>
<organism evidence="1 2">
    <name type="scientific">Umezawaea endophytica</name>
    <dbReference type="NCBI Taxonomy" id="1654476"/>
    <lineage>
        <taxon>Bacteria</taxon>
        <taxon>Bacillati</taxon>
        <taxon>Actinomycetota</taxon>
        <taxon>Actinomycetes</taxon>
        <taxon>Pseudonocardiales</taxon>
        <taxon>Pseudonocardiaceae</taxon>
        <taxon>Umezawaea</taxon>
    </lineage>
</organism>
<dbReference type="RefSeq" id="WP_259621000.1">
    <property type="nucleotide sequence ID" value="NZ_JANYMP010000001.1"/>
</dbReference>
<keyword evidence="2" id="KW-1185">Reference proteome</keyword>
<accession>A0A9X3AE23</accession>
<dbReference type="EMBL" id="JANYMP010000001">
    <property type="protein sequence ID" value="MCS7475485.1"/>
    <property type="molecule type" value="Genomic_DNA"/>
</dbReference>
<reference evidence="1" key="1">
    <citation type="submission" date="2022-08" db="EMBL/GenBank/DDBJ databases">
        <authorList>
            <person name="Tistechok S."/>
            <person name="Samborskyy M."/>
            <person name="Roman I."/>
        </authorList>
    </citation>
    <scope>NUCLEOTIDE SEQUENCE</scope>
    <source>
        <strain evidence="1">DSM 103496</strain>
    </source>
</reference>
<sequence>MSYPPNRPPGYRGESTAAEPCPVCGAASEQIAPHSAQCGWDGPFRWAHCLHCRAVAFTWNGLEWECENQHWFEALPCPRCQAIGVNVEEEFVCAGPEEHTFYYQYRPCETCEAEIFVFLIDSSAITCALCGAVQPREQYS</sequence>
<proteinExistence type="predicted"/>
<dbReference type="Proteomes" id="UP001141259">
    <property type="component" value="Unassembled WGS sequence"/>
</dbReference>
<name>A0A9X3AE23_9PSEU</name>
<comment type="caution">
    <text evidence="1">The sequence shown here is derived from an EMBL/GenBank/DDBJ whole genome shotgun (WGS) entry which is preliminary data.</text>
</comment>
<evidence type="ECO:0000313" key="1">
    <source>
        <dbReference type="EMBL" id="MCS7475485.1"/>
    </source>
</evidence>
<protein>
    <submittedName>
        <fullName evidence="1">Uncharacterized protein</fullName>
    </submittedName>
</protein>